<keyword evidence="1" id="KW-0472">Membrane</keyword>
<feature type="transmembrane region" description="Helical" evidence="1">
    <location>
        <begin position="70"/>
        <end position="88"/>
    </location>
</feature>
<evidence type="ECO:0000256" key="1">
    <source>
        <dbReference type="SAM" id="Phobius"/>
    </source>
</evidence>
<sequence length="366" mass="40470">MGRARRKRKFGTTEKRMLTGCSMLAVSAVLTVLSGQSPGMAEWYSTHIYPVIVSVVGRVSGLFSCSLAELCLYVLVLLTVGSLIHAVVEAARSGSGGAVMLRWASGLFLTVSVLMLLYVANCGINYRRGSFSEKSGIETAAYTVEDLKQTCLWLTEEVNARAGQVERDENGVMLLESAEEKDAVKAMKALGSQYPALEGYYPRPKGLLVSEILSYQGLTGVYVPFTVEANYNKDMTAYNIPFTACHELSHLRGFMQEEEANFIAFLACKDAERGDFQYSGYLMGWIYSMNALRRADAEAWQAVRTALDKSVEADLQANSRFWAKYDGAVAEVSNKVNDTYLKANGQEDGVESYDRMVDLIVGYWMK</sequence>
<dbReference type="STRING" id="39482.ERS852491_01780"/>
<feature type="transmembrane region" description="Helical" evidence="1">
    <location>
        <begin position="100"/>
        <end position="120"/>
    </location>
</feature>
<keyword evidence="1" id="KW-1133">Transmembrane helix</keyword>
<accession>A0A174DX64</accession>
<evidence type="ECO:0000313" key="2">
    <source>
        <dbReference type="EMBL" id="CUO28808.1"/>
    </source>
</evidence>
<dbReference type="EMBL" id="CYZU01000013">
    <property type="protein sequence ID" value="CUO28808.1"/>
    <property type="molecule type" value="Genomic_DNA"/>
</dbReference>
<dbReference type="Proteomes" id="UP000095544">
    <property type="component" value="Unassembled WGS sequence"/>
</dbReference>
<keyword evidence="1" id="KW-0812">Transmembrane</keyword>
<dbReference type="OrthoDB" id="1048788at2"/>
<dbReference type="AlphaFoldDB" id="A0A174DX64"/>
<dbReference type="RefSeq" id="WP_055152654.1">
    <property type="nucleotide sequence ID" value="NZ_CYZU01000013.1"/>
</dbReference>
<dbReference type="InterPro" id="IPR024294">
    <property type="entry name" value="DUF3810"/>
</dbReference>
<gene>
    <name evidence="2" type="ORF">ERS852491_01780</name>
</gene>
<evidence type="ECO:0000313" key="3">
    <source>
        <dbReference type="Proteomes" id="UP000095544"/>
    </source>
</evidence>
<dbReference type="Pfam" id="PF12725">
    <property type="entry name" value="DUF3810"/>
    <property type="match status" value="1"/>
</dbReference>
<protein>
    <submittedName>
        <fullName evidence="2">Protein of uncharacterized function (DUF3810)</fullName>
    </submittedName>
</protein>
<organism evidence="2 3">
    <name type="scientific">Faecalicatena contorta</name>
    <dbReference type="NCBI Taxonomy" id="39482"/>
    <lineage>
        <taxon>Bacteria</taxon>
        <taxon>Bacillati</taxon>
        <taxon>Bacillota</taxon>
        <taxon>Clostridia</taxon>
        <taxon>Lachnospirales</taxon>
        <taxon>Lachnospiraceae</taxon>
        <taxon>Faecalicatena</taxon>
    </lineage>
</organism>
<reference evidence="2 3" key="1">
    <citation type="submission" date="2015-09" db="EMBL/GenBank/DDBJ databases">
        <authorList>
            <consortium name="Pathogen Informatics"/>
        </authorList>
    </citation>
    <scope>NUCLEOTIDE SEQUENCE [LARGE SCALE GENOMIC DNA]</scope>
    <source>
        <strain evidence="2 3">2789STDY5834876</strain>
    </source>
</reference>
<name>A0A174DX64_9FIRM</name>
<proteinExistence type="predicted"/>